<feature type="compositionally biased region" description="Low complexity" evidence="1">
    <location>
        <begin position="35"/>
        <end position="46"/>
    </location>
</feature>
<proteinExistence type="predicted"/>
<feature type="compositionally biased region" description="Basic residues" evidence="1">
    <location>
        <begin position="11"/>
        <end position="21"/>
    </location>
</feature>
<accession>A0A1S1YW40</accession>
<keyword evidence="3" id="KW-1185">Reference proteome</keyword>
<evidence type="ECO:0000313" key="3">
    <source>
        <dbReference type="Proteomes" id="UP000179797"/>
    </source>
</evidence>
<reference evidence="2 3" key="1">
    <citation type="journal article" date="2012" name="Int. J. Syst. Evol. Microbiol.">
        <title>Flammeovirga pacifica sp. nov., isolated from deep-sea sediment.</title>
        <authorList>
            <person name="Xu H."/>
            <person name="Fu Y."/>
            <person name="Yang N."/>
            <person name="Ding Z."/>
            <person name="Lai Q."/>
            <person name="Zeng R."/>
        </authorList>
    </citation>
    <scope>NUCLEOTIDE SEQUENCE [LARGE SCALE GENOMIC DNA]</scope>
    <source>
        <strain evidence="3">DSM 24597 / LMG 26175 / WPAGA1</strain>
    </source>
</reference>
<sequence>MSPTRGFNPSYKKHNQNKKQSKGNVPNEGFQPLIQKPQPKQKNNQKATSTTRGFNPSYKGLHPSNKKRGAKPLFKNLRTH</sequence>
<feature type="region of interest" description="Disordered" evidence="1">
    <location>
        <begin position="1"/>
        <end position="80"/>
    </location>
</feature>
<dbReference type="Proteomes" id="UP000179797">
    <property type="component" value="Unassembled WGS sequence"/>
</dbReference>
<protein>
    <submittedName>
        <fullName evidence="2">Uncharacterized protein</fullName>
    </submittedName>
</protein>
<evidence type="ECO:0000313" key="2">
    <source>
        <dbReference type="EMBL" id="OHX65093.1"/>
    </source>
</evidence>
<organism evidence="2 3">
    <name type="scientific">Flammeovirga pacifica</name>
    <dbReference type="NCBI Taxonomy" id="915059"/>
    <lineage>
        <taxon>Bacteria</taxon>
        <taxon>Pseudomonadati</taxon>
        <taxon>Bacteroidota</taxon>
        <taxon>Cytophagia</taxon>
        <taxon>Cytophagales</taxon>
        <taxon>Flammeovirgaceae</taxon>
        <taxon>Flammeovirga</taxon>
    </lineage>
</organism>
<name>A0A1S1YW40_FLAPC</name>
<evidence type="ECO:0000256" key="1">
    <source>
        <dbReference type="SAM" id="MobiDB-lite"/>
    </source>
</evidence>
<dbReference type="EMBL" id="JRYR02000001">
    <property type="protein sequence ID" value="OHX65093.1"/>
    <property type="molecule type" value="Genomic_DNA"/>
</dbReference>
<gene>
    <name evidence="2" type="ORF">NH26_01365</name>
</gene>
<comment type="caution">
    <text evidence="2">The sequence shown here is derived from an EMBL/GenBank/DDBJ whole genome shotgun (WGS) entry which is preliminary data.</text>
</comment>
<dbReference type="AlphaFoldDB" id="A0A1S1YW40"/>